<name>A0A7D3XER7_9BACT</name>
<dbReference type="EMBL" id="CP041345">
    <property type="protein sequence ID" value="QKG80207.1"/>
    <property type="molecule type" value="Genomic_DNA"/>
</dbReference>
<feature type="transmembrane region" description="Helical" evidence="1">
    <location>
        <begin position="323"/>
        <end position="343"/>
    </location>
</feature>
<dbReference type="AlphaFoldDB" id="A0A7D3XER7"/>
<feature type="transmembrane region" description="Helical" evidence="1">
    <location>
        <begin position="72"/>
        <end position="97"/>
    </location>
</feature>
<dbReference type="KEGG" id="ttz:FHG85_08010"/>
<reference evidence="2 3" key="1">
    <citation type="submission" date="2019-07" db="EMBL/GenBank/DDBJ databases">
        <title>Thalassofilum flectens gen. nov., sp. nov., a novel moderate thermophilic anaerobe from a shallow sea hot spring in Kunashir Island (Russia), representing a new family in the order Bacteroidales, and proposal of Thalassofilacea fam. nov.</title>
        <authorList>
            <person name="Kochetkova T.V."/>
            <person name="Podosokorskaya O.A."/>
            <person name="Novikov A."/>
            <person name="Elcheninov A.G."/>
            <person name="Toshchakov S.V."/>
            <person name="Kublanov I.V."/>
        </authorList>
    </citation>
    <scope>NUCLEOTIDE SEQUENCE [LARGE SCALE GENOMIC DNA]</scope>
    <source>
        <strain evidence="2 3">38-H</strain>
    </source>
</reference>
<evidence type="ECO:0000256" key="1">
    <source>
        <dbReference type="SAM" id="Phobius"/>
    </source>
</evidence>
<keyword evidence="1" id="KW-0812">Transmembrane</keyword>
<keyword evidence="1" id="KW-1133">Transmembrane helix</keyword>
<feature type="transmembrane region" description="Helical" evidence="1">
    <location>
        <begin position="104"/>
        <end position="130"/>
    </location>
</feature>
<evidence type="ECO:0008006" key="4">
    <source>
        <dbReference type="Google" id="ProtNLM"/>
    </source>
</evidence>
<dbReference type="Proteomes" id="UP000500961">
    <property type="component" value="Chromosome"/>
</dbReference>
<dbReference type="InterPro" id="IPR027417">
    <property type="entry name" value="P-loop_NTPase"/>
</dbReference>
<dbReference type="InterPro" id="IPR004948">
    <property type="entry name" value="Nuc-triphosphatase_THEP1"/>
</dbReference>
<dbReference type="Pfam" id="PF03266">
    <property type="entry name" value="NTPase_1"/>
    <property type="match status" value="1"/>
</dbReference>
<feature type="transmembrane region" description="Helical" evidence="1">
    <location>
        <begin position="38"/>
        <end position="60"/>
    </location>
</feature>
<protein>
    <recommendedName>
        <fullName evidence="4">DUF2478 domain-containing protein</fullName>
    </recommendedName>
</protein>
<feature type="transmembrane region" description="Helical" evidence="1">
    <location>
        <begin position="233"/>
        <end position="253"/>
    </location>
</feature>
<dbReference type="Gene3D" id="3.40.50.300">
    <property type="entry name" value="P-loop containing nucleotide triphosphate hydrolases"/>
    <property type="match status" value="1"/>
</dbReference>
<dbReference type="SUPFAM" id="SSF52540">
    <property type="entry name" value="P-loop containing nucleoside triphosphate hydrolases"/>
    <property type="match status" value="1"/>
</dbReference>
<feature type="transmembrane region" description="Helical" evidence="1">
    <location>
        <begin position="290"/>
        <end position="311"/>
    </location>
</feature>
<feature type="transmembrane region" description="Helical" evidence="1">
    <location>
        <begin position="161"/>
        <end position="184"/>
    </location>
</feature>
<organism evidence="2 3">
    <name type="scientific">Tenuifilum thalassicum</name>
    <dbReference type="NCBI Taxonomy" id="2590900"/>
    <lineage>
        <taxon>Bacteria</taxon>
        <taxon>Pseudomonadati</taxon>
        <taxon>Bacteroidota</taxon>
        <taxon>Bacteroidia</taxon>
        <taxon>Bacteroidales</taxon>
        <taxon>Tenuifilaceae</taxon>
        <taxon>Tenuifilum</taxon>
    </lineage>
</organism>
<gene>
    <name evidence="2" type="ORF">FHG85_08010</name>
</gene>
<proteinExistence type="predicted"/>
<dbReference type="RefSeq" id="WP_173074731.1">
    <property type="nucleotide sequence ID" value="NZ_CP041345.1"/>
</dbReference>
<evidence type="ECO:0000313" key="2">
    <source>
        <dbReference type="EMBL" id="QKG80207.1"/>
    </source>
</evidence>
<keyword evidence="3" id="KW-1185">Reference proteome</keyword>
<sequence length="551" mass="61131">MDKKSNSYSLSPIWQRAVVAGSIWGALEITFGSVLHNLMLPMAAGTLLALLGVLTVSAIAANNIKRGFFLRAALICALLKSVSPSAVILSPMFGILLEGILIEVGLFLLGANIFGLALGGGLALLSVLLFKAVRLYMVYGQSIIDFFKEIFSRFDISSSVIAIYFLLFAYLVLGVVGALIGYYTGKRRNTDLLNSLEYTMFDSEVKHFNVTDIFALAIHLFALISFLSLASKFSLWVDIFIATSYVATVLYLYERPRKMLKKLTLIVPILIFSFILPVFTAQHAEIFLQGVYIFTRAVFVVVALAVIGIELSRPGLKNLFNRGFFKPVYNATAMAFNALPIYLNLFSDVGKTPKSVINGIHGAIRKNVWNGIRPIIILTGGLGEGKTSYLKNLVELLNANKSVRVEGFIAKGIGEPPLRNGYLLQTIPEKEEMLLCKRIAACGLPNKSFEFDTALVEQMTVKYKNIKVDTVLAIDEVGRLELWGDVWAKLIEHHLKNTQNPLIFTVRRENLMLVVERLGLKNAIVVDIEKTPAEECSKELLRVFTSYLEHL</sequence>
<dbReference type="GO" id="GO:0017111">
    <property type="term" value="F:ribonucleoside triphosphate phosphatase activity"/>
    <property type="evidence" value="ECO:0007669"/>
    <property type="project" value="InterPro"/>
</dbReference>
<evidence type="ECO:0000313" key="3">
    <source>
        <dbReference type="Proteomes" id="UP000500961"/>
    </source>
</evidence>
<feature type="transmembrane region" description="Helical" evidence="1">
    <location>
        <begin position="205"/>
        <end position="227"/>
    </location>
</feature>
<feature type="transmembrane region" description="Helical" evidence="1">
    <location>
        <begin position="265"/>
        <end position="284"/>
    </location>
</feature>
<keyword evidence="1" id="KW-0472">Membrane</keyword>
<accession>A0A7D3XER7</accession>